<evidence type="ECO:0000259" key="3">
    <source>
        <dbReference type="Pfam" id="PF20239"/>
    </source>
</evidence>
<dbReference type="Gene3D" id="1.10.1740.10">
    <property type="match status" value="1"/>
</dbReference>
<dbReference type="SUPFAM" id="SSF88946">
    <property type="entry name" value="Sigma2 domain of RNA polymerase sigma factors"/>
    <property type="match status" value="1"/>
</dbReference>
<name>A0ABT5L203_9ALTE</name>
<evidence type="ECO:0000259" key="2">
    <source>
        <dbReference type="Pfam" id="PF08281"/>
    </source>
</evidence>
<evidence type="ECO:0000313" key="5">
    <source>
        <dbReference type="Proteomes" id="UP001218788"/>
    </source>
</evidence>
<dbReference type="PANTHER" id="PTHR47756:SF2">
    <property type="entry name" value="BLL6612 PROTEIN"/>
    <property type="match status" value="1"/>
</dbReference>
<dbReference type="InterPro" id="IPR013249">
    <property type="entry name" value="RNA_pol_sigma70_r4_t2"/>
</dbReference>
<evidence type="ECO:0000313" key="4">
    <source>
        <dbReference type="EMBL" id="MDC8831078.1"/>
    </source>
</evidence>
<dbReference type="Gene3D" id="1.10.10.10">
    <property type="entry name" value="Winged helix-like DNA-binding domain superfamily/Winged helix DNA-binding domain"/>
    <property type="match status" value="1"/>
</dbReference>
<dbReference type="PANTHER" id="PTHR47756">
    <property type="entry name" value="BLL6612 PROTEIN-RELATED"/>
    <property type="match status" value="1"/>
</dbReference>
<protein>
    <submittedName>
        <fullName evidence="4">Sigma-70 family RNA polymerase sigma factor</fullName>
    </submittedName>
</protein>
<feature type="domain" description="RNA polymerase sigma-70 region 2" evidence="1">
    <location>
        <begin position="9"/>
        <end position="74"/>
    </location>
</feature>
<dbReference type="Pfam" id="PF20239">
    <property type="entry name" value="DUF6596"/>
    <property type="match status" value="1"/>
</dbReference>
<reference evidence="4 5" key="1">
    <citation type="submission" date="2022-10" db="EMBL/GenBank/DDBJ databases">
        <title>Alteromonas sp. chi3 Genome sequencing.</title>
        <authorList>
            <person name="Park S."/>
        </authorList>
    </citation>
    <scope>NUCLEOTIDE SEQUENCE [LARGE SCALE GENOMIC DNA]</scope>
    <source>
        <strain evidence="5">chi3</strain>
    </source>
</reference>
<comment type="caution">
    <text evidence="4">The sequence shown here is derived from an EMBL/GenBank/DDBJ whole genome shotgun (WGS) entry which is preliminary data.</text>
</comment>
<dbReference type="InterPro" id="IPR014284">
    <property type="entry name" value="RNA_pol_sigma-70_dom"/>
</dbReference>
<dbReference type="NCBIfam" id="TIGR02937">
    <property type="entry name" value="sigma70-ECF"/>
    <property type="match status" value="1"/>
</dbReference>
<gene>
    <name evidence="4" type="ORF">OIK42_09915</name>
</gene>
<dbReference type="Pfam" id="PF04542">
    <property type="entry name" value="Sigma70_r2"/>
    <property type="match status" value="1"/>
</dbReference>
<dbReference type="SUPFAM" id="SSF88659">
    <property type="entry name" value="Sigma3 and sigma4 domains of RNA polymerase sigma factors"/>
    <property type="match status" value="1"/>
</dbReference>
<dbReference type="InterPro" id="IPR046531">
    <property type="entry name" value="DUF6596"/>
</dbReference>
<dbReference type="RefSeq" id="WP_273640153.1">
    <property type="nucleotide sequence ID" value="NZ_JAQQXP010000001.1"/>
</dbReference>
<dbReference type="InterPro" id="IPR007627">
    <property type="entry name" value="RNA_pol_sigma70_r2"/>
</dbReference>
<evidence type="ECO:0000259" key="1">
    <source>
        <dbReference type="Pfam" id="PF04542"/>
    </source>
</evidence>
<keyword evidence="5" id="KW-1185">Reference proteome</keyword>
<sequence>MDQHALTRLFRAEHGRIIAAMLCYTQDLDLIEDALQDACLQAIEQWPDKGQPNNLGAWLLTVTKRRMIDRMRRHHYQKSHPDSDVIIGKIEAKEEPLADDYEIEDEQLKLIFTCCHPALPRDSRIALTLKTLCGLSAREIARAFLTSEPTMLQRLTRAKQKIQRAAIPYHVPQGEQLSQRLPSVLEVIYLIYNESHTAMEGQTLSREELANEALRLTDLLQHTLSTPEVTGLKALMLFNEARRSARVTSTGDYIPLALQDRSAWHRHTIEEAHALLTAALRQSAVGPYQLQAAISGLHCKAPSWQQTDWLQIYALYQMLATLQPSPVVALNQCVALAYSGSPDKAYGQLNALAPSLQRYQPFFAAKAEIASLLNRHDAAIDAYQCAIALTQNQVEQAYLAGKLEALKTHGEAG</sequence>
<dbReference type="InterPro" id="IPR036388">
    <property type="entry name" value="WH-like_DNA-bd_sf"/>
</dbReference>
<organism evidence="4 5">
    <name type="scientific">Alteromonas gilva</name>
    <dbReference type="NCBI Taxonomy" id="2987522"/>
    <lineage>
        <taxon>Bacteria</taxon>
        <taxon>Pseudomonadati</taxon>
        <taxon>Pseudomonadota</taxon>
        <taxon>Gammaproteobacteria</taxon>
        <taxon>Alteromonadales</taxon>
        <taxon>Alteromonadaceae</taxon>
        <taxon>Alteromonas/Salinimonas group</taxon>
        <taxon>Alteromonas</taxon>
    </lineage>
</organism>
<dbReference type="Pfam" id="PF08281">
    <property type="entry name" value="Sigma70_r4_2"/>
    <property type="match status" value="1"/>
</dbReference>
<feature type="domain" description="DUF6596" evidence="3">
    <location>
        <begin position="180"/>
        <end position="279"/>
    </location>
</feature>
<dbReference type="InterPro" id="IPR013325">
    <property type="entry name" value="RNA_pol_sigma_r2"/>
</dbReference>
<proteinExistence type="predicted"/>
<feature type="domain" description="RNA polymerase sigma factor 70 region 4 type 2" evidence="2">
    <location>
        <begin position="111"/>
        <end position="162"/>
    </location>
</feature>
<accession>A0ABT5L203</accession>
<dbReference type="Proteomes" id="UP001218788">
    <property type="component" value="Unassembled WGS sequence"/>
</dbReference>
<dbReference type="InterPro" id="IPR013324">
    <property type="entry name" value="RNA_pol_sigma_r3/r4-like"/>
</dbReference>
<dbReference type="EMBL" id="JAQQXP010000001">
    <property type="protein sequence ID" value="MDC8831078.1"/>
    <property type="molecule type" value="Genomic_DNA"/>
</dbReference>